<gene>
    <name evidence="2" type="ORF">ES332_A01G176000v1</name>
</gene>
<feature type="region of interest" description="Disordered" evidence="1">
    <location>
        <begin position="40"/>
        <end position="61"/>
    </location>
</feature>
<keyword evidence="3" id="KW-1185">Reference proteome</keyword>
<evidence type="ECO:0000256" key="1">
    <source>
        <dbReference type="SAM" id="MobiDB-lite"/>
    </source>
</evidence>
<accession>A0A5D2RU08</accession>
<evidence type="ECO:0000313" key="2">
    <source>
        <dbReference type="EMBL" id="TYI43528.1"/>
    </source>
</evidence>
<feature type="region of interest" description="Disordered" evidence="1">
    <location>
        <begin position="94"/>
        <end position="118"/>
    </location>
</feature>
<dbReference type="Proteomes" id="UP000322667">
    <property type="component" value="Chromosome A01"/>
</dbReference>
<proteinExistence type="predicted"/>
<evidence type="ECO:0000313" key="3">
    <source>
        <dbReference type="Proteomes" id="UP000322667"/>
    </source>
</evidence>
<reference evidence="2 3" key="1">
    <citation type="submission" date="2019-07" db="EMBL/GenBank/DDBJ databases">
        <title>WGS assembly of Gossypium tomentosum.</title>
        <authorList>
            <person name="Chen Z.J."/>
            <person name="Sreedasyam A."/>
            <person name="Ando A."/>
            <person name="Song Q."/>
            <person name="De L."/>
            <person name="Hulse-Kemp A."/>
            <person name="Ding M."/>
            <person name="Ye W."/>
            <person name="Kirkbride R."/>
            <person name="Jenkins J."/>
            <person name="Plott C."/>
            <person name="Lovell J."/>
            <person name="Lin Y.-M."/>
            <person name="Vaughn R."/>
            <person name="Liu B."/>
            <person name="Li W."/>
            <person name="Simpson S."/>
            <person name="Scheffler B."/>
            <person name="Saski C."/>
            <person name="Grover C."/>
            <person name="Hu G."/>
            <person name="Conover J."/>
            <person name="Carlson J."/>
            <person name="Shu S."/>
            <person name="Boston L."/>
            <person name="Williams M."/>
            <person name="Peterson D."/>
            <person name="Mcgee K."/>
            <person name="Jones D."/>
            <person name="Wendel J."/>
            <person name="Stelly D."/>
            <person name="Grimwood J."/>
            <person name="Schmutz J."/>
        </authorList>
    </citation>
    <scope>NUCLEOTIDE SEQUENCE [LARGE SCALE GENOMIC DNA]</scope>
    <source>
        <strain evidence="2">7179.01</strain>
    </source>
</reference>
<name>A0A5D2RU08_GOSTO</name>
<sequence length="118" mass="13470">METHFPSTYSLWLYRPNFARPTKSNKIQNKIKLISPNYNKILSPSGPKSKKNFSKKEEEETLAPMCAAPHVPRQHVQCPRPALLVPKRQKAEISAFDLADPAKRTEKEPKRNATTETV</sequence>
<protein>
    <submittedName>
        <fullName evidence="2">Uncharacterized protein</fullName>
    </submittedName>
</protein>
<feature type="compositionally biased region" description="Basic and acidic residues" evidence="1">
    <location>
        <begin position="100"/>
        <end position="118"/>
    </location>
</feature>
<dbReference type="AlphaFoldDB" id="A0A5D2RU08"/>
<organism evidence="2 3">
    <name type="scientific">Gossypium tomentosum</name>
    <name type="common">Hawaiian cotton</name>
    <name type="synonym">Gossypium sandvicense</name>
    <dbReference type="NCBI Taxonomy" id="34277"/>
    <lineage>
        <taxon>Eukaryota</taxon>
        <taxon>Viridiplantae</taxon>
        <taxon>Streptophyta</taxon>
        <taxon>Embryophyta</taxon>
        <taxon>Tracheophyta</taxon>
        <taxon>Spermatophyta</taxon>
        <taxon>Magnoliopsida</taxon>
        <taxon>eudicotyledons</taxon>
        <taxon>Gunneridae</taxon>
        <taxon>Pentapetalae</taxon>
        <taxon>rosids</taxon>
        <taxon>malvids</taxon>
        <taxon>Malvales</taxon>
        <taxon>Malvaceae</taxon>
        <taxon>Malvoideae</taxon>
        <taxon>Gossypium</taxon>
    </lineage>
</organism>
<dbReference type="EMBL" id="CM017610">
    <property type="protein sequence ID" value="TYI43528.1"/>
    <property type="molecule type" value="Genomic_DNA"/>
</dbReference>